<evidence type="ECO:0000313" key="2">
    <source>
        <dbReference type="Proteomes" id="UP000199529"/>
    </source>
</evidence>
<dbReference type="AlphaFoldDB" id="A0A1H2RUZ4"/>
<reference evidence="2" key="1">
    <citation type="submission" date="2016-10" db="EMBL/GenBank/DDBJ databases">
        <authorList>
            <person name="Varghese N."/>
            <person name="Submissions S."/>
        </authorList>
    </citation>
    <scope>NUCLEOTIDE SEQUENCE [LARGE SCALE GENOMIC DNA]</scope>
    <source>
        <strain evidence="2">CGMCC 4.3530</strain>
    </source>
</reference>
<keyword evidence="1" id="KW-0863">Zinc-finger</keyword>
<dbReference type="STRING" id="418495.SAMN05216215_100222"/>
<dbReference type="GO" id="GO:0008270">
    <property type="term" value="F:zinc ion binding"/>
    <property type="evidence" value="ECO:0007669"/>
    <property type="project" value="UniProtKB-KW"/>
</dbReference>
<evidence type="ECO:0000313" key="1">
    <source>
        <dbReference type="EMBL" id="SDW23088.1"/>
    </source>
</evidence>
<accession>A0A1H2RUZ4</accession>
<organism evidence="1 2">
    <name type="scientific">Saccharopolyspora shandongensis</name>
    <dbReference type="NCBI Taxonomy" id="418495"/>
    <lineage>
        <taxon>Bacteria</taxon>
        <taxon>Bacillati</taxon>
        <taxon>Actinomycetota</taxon>
        <taxon>Actinomycetes</taxon>
        <taxon>Pseudonocardiales</taxon>
        <taxon>Pseudonocardiaceae</taxon>
        <taxon>Saccharopolyspora</taxon>
    </lineage>
</organism>
<dbReference type="OrthoDB" id="3696334at2"/>
<dbReference type="RefSeq" id="WP_143060835.1">
    <property type="nucleotide sequence ID" value="NZ_JBFAXT010000008.1"/>
</dbReference>
<sequence>MFGISSVGPVVYWRPHGGRRHALWPPELPRAGQTRETVCGGTITLADPSEVDWLDPTCEFCMAKARELRDARERGPE</sequence>
<keyword evidence="2" id="KW-1185">Reference proteome</keyword>
<dbReference type="Pfam" id="PF16827">
    <property type="entry name" value="zf-HC3"/>
    <property type="match status" value="1"/>
</dbReference>
<name>A0A1H2RUZ4_9PSEU</name>
<gene>
    <name evidence="1" type="ORF">SAMN05216215_100222</name>
</gene>
<proteinExistence type="predicted"/>
<protein>
    <submittedName>
        <fullName evidence="1">Zinc-finger</fullName>
    </submittedName>
</protein>
<dbReference type="InterPro" id="IPR031795">
    <property type="entry name" value="Zf-HC3"/>
</dbReference>
<dbReference type="Proteomes" id="UP000199529">
    <property type="component" value="Unassembled WGS sequence"/>
</dbReference>
<keyword evidence="1" id="KW-0479">Metal-binding</keyword>
<keyword evidence="1" id="KW-0862">Zinc</keyword>
<dbReference type="EMBL" id="FNOK01000002">
    <property type="protein sequence ID" value="SDW23088.1"/>
    <property type="molecule type" value="Genomic_DNA"/>
</dbReference>